<dbReference type="SMART" id="SM00903">
    <property type="entry name" value="Flavin_Reduct"/>
    <property type="match status" value="1"/>
</dbReference>
<dbReference type="Pfam" id="PF01613">
    <property type="entry name" value="Flavin_Reduct"/>
    <property type="match status" value="1"/>
</dbReference>
<evidence type="ECO:0000256" key="6">
    <source>
        <dbReference type="ARBA" id="ARBA00023002"/>
    </source>
</evidence>
<sequence>MLTPIQQHFRDAMAKLAAGVNIITTNGKAGRCGLTATAVCSVTDTPPTILACINQQSLMNEVFEKNKHLCVNILNANQTKLAEHFAGFCESCMDERFTWDIWHPEQDSLAPPRLKEAIANLTGHVIDIQEVGTHSVFLIELDEIQLNESQQNAQSLVYFSRNFHQVG</sequence>
<dbReference type="AlphaFoldDB" id="C9PSQ0"/>
<keyword evidence="10" id="KW-1185">Reference proteome</keyword>
<keyword evidence="4" id="KW-0285">Flavoprotein</keyword>
<dbReference type="InterPro" id="IPR050268">
    <property type="entry name" value="NADH-dep_flavin_reductase"/>
</dbReference>
<dbReference type="OrthoDB" id="6401628at2"/>
<feature type="domain" description="Flavin reductase like" evidence="8">
    <location>
        <begin position="13"/>
        <end position="165"/>
    </location>
</feature>
<dbReference type="GO" id="GO:0042602">
    <property type="term" value="F:riboflavin reductase (NADPH) activity"/>
    <property type="evidence" value="ECO:0007669"/>
    <property type="project" value="TreeGrafter"/>
</dbReference>
<dbReference type="Gene3D" id="2.30.110.10">
    <property type="entry name" value="Electron Transport, Fmn-binding Protein, Chain A"/>
    <property type="match status" value="1"/>
</dbReference>
<dbReference type="HOGENOM" id="CLU_059021_2_2_6"/>
<dbReference type="PANTHER" id="PTHR30466">
    <property type="entry name" value="FLAVIN REDUCTASE"/>
    <property type="match status" value="1"/>
</dbReference>
<protein>
    <recommendedName>
        <fullName evidence="3">4-hydroxyphenylacetate 3-monooxygenase reductase component</fullName>
    </recommendedName>
</protein>
<keyword evidence="9" id="KW-0503">Monooxygenase</keyword>
<dbReference type="EMBL" id="ACZR01000022">
    <property type="protein sequence ID" value="EEX49388.1"/>
    <property type="molecule type" value="Genomic_DNA"/>
</dbReference>
<comment type="pathway">
    <text evidence="1">Aromatic compound metabolism; 4-hydroxyphenylacetate degradation; pyruvate and succinate semialdehyde from 4-hydroxyphenylacetate: step 1/7.</text>
</comment>
<evidence type="ECO:0000256" key="7">
    <source>
        <dbReference type="ARBA" id="ARBA00023027"/>
    </source>
</evidence>
<comment type="similarity">
    <text evidence="2">Belongs to the non-flavoprotein flavin reductase family. HpaC subfamily.</text>
</comment>
<dbReference type="SUPFAM" id="SSF50475">
    <property type="entry name" value="FMN-binding split barrel"/>
    <property type="match status" value="1"/>
</dbReference>
<dbReference type="GO" id="GO:0051287">
    <property type="term" value="F:NAD binding"/>
    <property type="evidence" value="ECO:0007669"/>
    <property type="project" value="InterPro"/>
</dbReference>
<keyword evidence="5" id="KW-0058">Aromatic hydrocarbons catabolism</keyword>
<dbReference type="InterPro" id="IPR011982">
    <property type="entry name" value="HPA_mOase_red"/>
</dbReference>
<dbReference type="UniPathway" id="UPA00208">
    <property type="reaction ID" value="UER00416"/>
</dbReference>
<evidence type="ECO:0000259" key="8">
    <source>
        <dbReference type="SMART" id="SM00903"/>
    </source>
</evidence>
<dbReference type="InterPro" id="IPR002563">
    <property type="entry name" value="Flavin_Rdtase-like_dom"/>
</dbReference>
<comment type="caution">
    <text evidence="9">The sequence shown here is derived from an EMBL/GenBank/DDBJ whole genome shotgun (WGS) entry which is preliminary data.</text>
</comment>
<dbReference type="RefSeq" id="WP_005765568.1">
    <property type="nucleotide sequence ID" value="NZ_GG704816.1"/>
</dbReference>
<dbReference type="GO" id="GO:0016651">
    <property type="term" value="F:oxidoreductase activity, acting on NAD(P)H"/>
    <property type="evidence" value="ECO:0007669"/>
    <property type="project" value="InterPro"/>
</dbReference>
<evidence type="ECO:0000256" key="4">
    <source>
        <dbReference type="ARBA" id="ARBA00022630"/>
    </source>
</evidence>
<dbReference type="STRING" id="667128.HMPREF0621_2024"/>
<evidence type="ECO:0000256" key="3">
    <source>
        <dbReference type="ARBA" id="ARBA00015398"/>
    </source>
</evidence>
<keyword evidence="7" id="KW-0520">NAD</keyword>
<evidence type="ECO:0000256" key="1">
    <source>
        <dbReference type="ARBA" id="ARBA00005112"/>
    </source>
</evidence>
<name>C9PSQ0_9PAST</name>
<evidence type="ECO:0000256" key="2">
    <source>
        <dbReference type="ARBA" id="ARBA00006032"/>
    </source>
</evidence>
<dbReference type="PANTHER" id="PTHR30466:SF1">
    <property type="entry name" value="FMN REDUCTASE (NADH) RUTF"/>
    <property type="match status" value="1"/>
</dbReference>
<gene>
    <name evidence="9" type="primary">hpaC</name>
    <name evidence="9" type="ORF">HMPREF0621_2024</name>
</gene>
<dbReference type="GO" id="GO:0010181">
    <property type="term" value="F:FMN binding"/>
    <property type="evidence" value="ECO:0007669"/>
    <property type="project" value="InterPro"/>
</dbReference>
<dbReference type="NCBIfam" id="TIGR02296">
    <property type="entry name" value="HpaC"/>
    <property type="match status" value="1"/>
</dbReference>
<evidence type="ECO:0000313" key="9">
    <source>
        <dbReference type="EMBL" id="EEX49388.1"/>
    </source>
</evidence>
<reference evidence="9 10" key="1">
    <citation type="submission" date="2009-10" db="EMBL/GenBank/DDBJ databases">
        <authorList>
            <person name="Muzny D."/>
            <person name="Qin X."/>
            <person name="Deng J."/>
            <person name="Jiang H."/>
            <person name="Liu Y."/>
            <person name="Qu J."/>
            <person name="Song X.-Z."/>
            <person name="Zhang L."/>
            <person name="Thornton R."/>
            <person name="Coyle M."/>
            <person name="Francisco L."/>
            <person name="Jackson L."/>
            <person name="Javaid M."/>
            <person name="Korchina V."/>
            <person name="Kovar C."/>
            <person name="Mata R."/>
            <person name="Mathew T."/>
            <person name="Ngo R."/>
            <person name="Nguyen L."/>
            <person name="Nguyen N."/>
            <person name="Okwuonu G."/>
            <person name="Ongeri F."/>
            <person name="Pham C."/>
            <person name="Simmons D."/>
            <person name="Wilczek-Boney K."/>
            <person name="Hale W."/>
            <person name="Jakkamsetti A."/>
            <person name="Pham P."/>
            <person name="Ruth R."/>
            <person name="San Lucas F."/>
            <person name="Warren J."/>
            <person name="Zhang J."/>
            <person name="Zhao Z."/>
            <person name="Zhou C."/>
            <person name="Zhu D."/>
            <person name="Lee S."/>
            <person name="Bess C."/>
            <person name="Blankenburg K."/>
            <person name="Forbes L."/>
            <person name="Fu Q."/>
            <person name="Gubbala S."/>
            <person name="Hirani K."/>
            <person name="Jayaseelan J.C."/>
            <person name="Lara F."/>
            <person name="Munidasa M."/>
            <person name="Palculict T."/>
            <person name="Patil S."/>
            <person name="Pu L.-L."/>
            <person name="Saada N."/>
            <person name="Tang L."/>
            <person name="Weissenberger G."/>
            <person name="Zhu Y."/>
            <person name="Hemphill L."/>
            <person name="Shang Y."/>
            <person name="Youmans B."/>
            <person name="Ayvaz T."/>
            <person name="Ross M."/>
            <person name="Santibanez J."/>
            <person name="Aqrawi P."/>
            <person name="Gross S."/>
            <person name="Joshi V."/>
            <person name="Fowler G."/>
            <person name="Nazareth L."/>
            <person name="Reid J."/>
            <person name="Worley K."/>
            <person name="Petrosino J."/>
            <person name="Highlander S."/>
            <person name="Gibbs R."/>
        </authorList>
    </citation>
    <scope>NUCLEOTIDE SEQUENCE [LARGE SCALE GENOMIC DNA]</scope>
    <source>
        <strain evidence="9 10">ATCC 43325</strain>
    </source>
</reference>
<dbReference type="GO" id="GO:0006208">
    <property type="term" value="P:pyrimidine nucleobase catabolic process"/>
    <property type="evidence" value="ECO:0007669"/>
    <property type="project" value="TreeGrafter"/>
</dbReference>
<accession>C9PSQ0</accession>
<keyword evidence="6 9" id="KW-0560">Oxidoreductase</keyword>
<evidence type="ECO:0000256" key="5">
    <source>
        <dbReference type="ARBA" id="ARBA00022797"/>
    </source>
</evidence>
<dbReference type="Proteomes" id="UP000005519">
    <property type="component" value="Unassembled WGS sequence"/>
</dbReference>
<organism evidence="9 10">
    <name type="scientific">Pasteurella dagmatis ATCC 43325</name>
    <dbReference type="NCBI Taxonomy" id="667128"/>
    <lineage>
        <taxon>Bacteria</taxon>
        <taxon>Pseudomonadati</taxon>
        <taxon>Pseudomonadota</taxon>
        <taxon>Gammaproteobacteria</taxon>
        <taxon>Pasteurellales</taxon>
        <taxon>Pasteurellaceae</taxon>
        <taxon>Pasteurella</taxon>
    </lineage>
</organism>
<dbReference type="InterPro" id="IPR012349">
    <property type="entry name" value="Split_barrel_FMN-bd"/>
</dbReference>
<evidence type="ECO:0000313" key="10">
    <source>
        <dbReference type="Proteomes" id="UP000005519"/>
    </source>
</evidence>
<proteinExistence type="inferred from homology"/>
<dbReference type="GO" id="GO:0042537">
    <property type="term" value="P:benzene-containing compound metabolic process"/>
    <property type="evidence" value="ECO:0007669"/>
    <property type="project" value="InterPro"/>
</dbReference>
<dbReference type="GO" id="GO:0004497">
    <property type="term" value="F:monooxygenase activity"/>
    <property type="evidence" value="ECO:0007669"/>
    <property type="project" value="UniProtKB-KW"/>
</dbReference>